<gene>
    <name evidence="3" type="ORF">Pma05_07050</name>
</gene>
<dbReference type="RefSeq" id="WP_203855779.1">
    <property type="nucleotide sequence ID" value="NZ_BAAAZQ010000002.1"/>
</dbReference>
<dbReference type="Pfam" id="PF26604">
    <property type="entry name" value="CBU_0592"/>
    <property type="match status" value="1"/>
</dbReference>
<evidence type="ECO:0000313" key="3">
    <source>
        <dbReference type="EMBL" id="GIG94132.1"/>
    </source>
</evidence>
<dbReference type="Proteomes" id="UP000621500">
    <property type="component" value="Unassembled WGS sequence"/>
</dbReference>
<sequence length="93" mass="9873">MTAVDVIEIVGSLLILSAFAAAQTRRLSPHSARYLLLNIVGSTVLAVIALLHHSWGFLLLEASWAVISTVSLARLPGRDRPGGQPADQPGLHP</sequence>
<evidence type="ECO:0000313" key="4">
    <source>
        <dbReference type="Proteomes" id="UP000621500"/>
    </source>
</evidence>
<keyword evidence="1" id="KW-1133">Transmembrane helix</keyword>
<name>A0ABQ4EHD4_9ACTN</name>
<keyword evidence="1" id="KW-0472">Membrane</keyword>
<protein>
    <recommendedName>
        <fullName evidence="2">CBU-0592-like domain-containing protein</fullName>
    </recommendedName>
</protein>
<evidence type="ECO:0000256" key="1">
    <source>
        <dbReference type="SAM" id="Phobius"/>
    </source>
</evidence>
<reference evidence="3 4" key="1">
    <citation type="submission" date="2021-01" db="EMBL/GenBank/DDBJ databases">
        <title>Whole genome shotgun sequence of Plantactinospora mayteni NBRC 109088.</title>
        <authorList>
            <person name="Komaki H."/>
            <person name="Tamura T."/>
        </authorList>
    </citation>
    <scope>NUCLEOTIDE SEQUENCE [LARGE SCALE GENOMIC DNA]</scope>
    <source>
        <strain evidence="3 4">NBRC 109088</strain>
    </source>
</reference>
<comment type="caution">
    <text evidence="3">The sequence shown here is derived from an EMBL/GenBank/DDBJ whole genome shotgun (WGS) entry which is preliminary data.</text>
</comment>
<keyword evidence="4" id="KW-1185">Reference proteome</keyword>
<feature type="transmembrane region" description="Helical" evidence="1">
    <location>
        <begin position="34"/>
        <end position="51"/>
    </location>
</feature>
<dbReference type="NCBIfam" id="NF047864">
    <property type="entry name" value="CBU_0592_membra"/>
    <property type="match status" value="1"/>
</dbReference>
<accession>A0ABQ4EHD4</accession>
<dbReference type="EMBL" id="BONX01000003">
    <property type="protein sequence ID" value="GIG94132.1"/>
    <property type="molecule type" value="Genomic_DNA"/>
</dbReference>
<organism evidence="3 4">
    <name type="scientific">Plantactinospora mayteni</name>
    <dbReference type="NCBI Taxonomy" id="566021"/>
    <lineage>
        <taxon>Bacteria</taxon>
        <taxon>Bacillati</taxon>
        <taxon>Actinomycetota</taxon>
        <taxon>Actinomycetes</taxon>
        <taxon>Micromonosporales</taxon>
        <taxon>Micromonosporaceae</taxon>
        <taxon>Plantactinospora</taxon>
    </lineage>
</organism>
<keyword evidence="1" id="KW-0812">Transmembrane</keyword>
<feature type="domain" description="CBU-0592-like" evidence="2">
    <location>
        <begin position="4"/>
        <end position="75"/>
    </location>
</feature>
<proteinExistence type="predicted"/>
<evidence type="ECO:0000259" key="2">
    <source>
        <dbReference type="Pfam" id="PF26604"/>
    </source>
</evidence>
<dbReference type="InterPro" id="IPR058058">
    <property type="entry name" value="CBU_0592-like"/>
</dbReference>
<feature type="transmembrane region" description="Helical" evidence="1">
    <location>
        <begin position="6"/>
        <end position="22"/>
    </location>
</feature>